<evidence type="ECO:0000256" key="1">
    <source>
        <dbReference type="SAM" id="MobiDB-lite"/>
    </source>
</evidence>
<reference evidence="3" key="1">
    <citation type="submission" date="2014-03" db="EMBL/GenBank/DDBJ databases">
        <title>The Genome Sequence of Puccinia striiformis f. sp. tritici PST-78.</title>
        <authorList>
            <consortium name="The Broad Institute Genome Sequencing Platform"/>
            <person name="Cuomo C."/>
            <person name="Hulbert S."/>
            <person name="Chen X."/>
            <person name="Walker B."/>
            <person name="Young S.K."/>
            <person name="Zeng Q."/>
            <person name="Gargeya S."/>
            <person name="Fitzgerald M."/>
            <person name="Haas B."/>
            <person name="Abouelleil A."/>
            <person name="Alvarado L."/>
            <person name="Arachchi H.M."/>
            <person name="Berlin A.M."/>
            <person name="Chapman S.B."/>
            <person name="Goldberg J."/>
            <person name="Griggs A."/>
            <person name="Gujja S."/>
            <person name="Hansen M."/>
            <person name="Howarth C."/>
            <person name="Imamovic A."/>
            <person name="Larimer J."/>
            <person name="McCowan C."/>
            <person name="Montmayeur A."/>
            <person name="Murphy C."/>
            <person name="Neiman D."/>
            <person name="Pearson M."/>
            <person name="Priest M."/>
            <person name="Roberts A."/>
            <person name="Saif S."/>
            <person name="Shea T."/>
            <person name="Sisk P."/>
            <person name="Sykes S."/>
            <person name="Wortman J."/>
            <person name="Nusbaum C."/>
            <person name="Birren B."/>
        </authorList>
    </citation>
    <scope>NUCLEOTIDE SEQUENCE [LARGE SCALE GENOMIC DNA]</scope>
    <source>
        <strain evidence="3">race PST-78</strain>
    </source>
</reference>
<protein>
    <submittedName>
        <fullName evidence="2">Uncharacterized protein</fullName>
    </submittedName>
</protein>
<dbReference type="OrthoDB" id="2505303at2759"/>
<dbReference type="STRING" id="1165861.A0A0L0VNI9"/>
<feature type="region of interest" description="Disordered" evidence="1">
    <location>
        <begin position="1104"/>
        <end position="1127"/>
    </location>
</feature>
<organism evidence="2 3">
    <name type="scientific">Puccinia striiformis f. sp. tritici PST-78</name>
    <dbReference type="NCBI Taxonomy" id="1165861"/>
    <lineage>
        <taxon>Eukaryota</taxon>
        <taxon>Fungi</taxon>
        <taxon>Dikarya</taxon>
        <taxon>Basidiomycota</taxon>
        <taxon>Pucciniomycotina</taxon>
        <taxon>Pucciniomycetes</taxon>
        <taxon>Pucciniales</taxon>
        <taxon>Pucciniaceae</taxon>
        <taxon>Puccinia</taxon>
    </lineage>
</organism>
<dbReference type="PANTHER" id="PTHR31912:SF34">
    <property type="entry name" value="NOTOCHORD-RELATED PROTEIN"/>
    <property type="match status" value="1"/>
</dbReference>
<dbReference type="EMBL" id="AJIL01000034">
    <property type="protein sequence ID" value="KNF00853.1"/>
    <property type="molecule type" value="Genomic_DNA"/>
</dbReference>
<evidence type="ECO:0000313" key="2">
    <source>
        <dbReference type="EMBL" id="KNF00853.1"/>
    </source>
</evidence>
<feature type="compositionally biased region" description="Acidic residues" evidence="1">
    <location>
        <begin position="1111"/>
        <end position="1127"/>
    </location>
</feature>
<name>A0A0L0VNI9_9BASI</name>
<evidence type="ECO:0000313" key="3">
    <source>
        <dbReference type="Proteomes" id="UP000054564"/>
    </source>
</evidence>
<comment type="caution">
    <text evidence="2">The sequence shown here is derived from an EMBL/GenBank/DDBJ whole genome shotgun (WGS) entry which is preliminary data.</text>
</comment>
<sequence>MLPGTIPSCFEPRTRRRDGRTVYNCVVCEGSELLSWRKHALGIRHRANIRERDEEIARGEQEIDERDDSATQQDVLEHGEDENRMENDEPYNLQEDLDAIDLAVRMLGSDDGGDENLGDEMEVGDLINAHLEDLLRREDEGLFEGPTNKDDNQNDPVERSRWFPFRNKMELVGSLSIGHTHSLLSRAIYNRNRAIMSICDIQLPAWATVRRARARIRVFLKSQIRTEKSPFGTPCFSLSVQGILSQDLANPLLSPHLEYYPEKTNGPYFKFSQSNKWLKELAPQHRAQMCEVEDEHYYLFEPVELDSGLLVIPICFYSQDTQIFSKCIVPEIKGFMKDNKAVTKIKIPQDIKFDNPDLYNINTNQFKKNYFKINMNGNKLSQECGNALYEHDGGRNQKKIQLPNPWRQKADGRIIRNVPITLYADDTSGNISKKFNKHISFYFTLSGLPPNLSNQEYNCHFLATSNRATGLEIGAQIVTEMNKITREGFIAFDSTIMKEVLVTGTVLCFLGDSPMHAEVTNTPNPGSSLNPCRMCHLKTATMDDKKSLDYIQQFLRINPDGSELTGNERNWTETIDRSYDLYCAEVEESHAEHLRRRQEYGLTDAINNRFLLESKKNLRIRKIMEKLEAEEPDKLFNTFLELEGFDGVQDTPVEVLHVALLGFVKYLARDVGKSLTEKQKAELVGRLQSFNTQGLNIPPIHASGMIKHIKSLVGKDFKVLVQAAPFIFFKYLTPERRAIWTALCELVPFIFVTKIDNMEEYQTQLKAQIKNFIYQCVKVTGQWVNKPKFHHLLHLPESILRFGPASLFSTEKFESFNGVLRNASIHSNKQSPGRDIAITFDNYYSLRFILSGGFFYNYSTQTFSSASHEVFNIFLHNPIIRKSLGYDFYASHPISPQDYPFTKTAQVLEEEELPVPEQLIRHCSSQNISQVSQVQINKHEVLEKGCFVSIEGHGSRLRIGSVESLWEYHSRSRSKFYINFNEFKLDDVNGLYSMREISRTQAKQYINVKDIQACINVQHNCDKGNCPIKNTRPSLIERQETEIMTAQVEHVDNKHFIINTAAFHDPFQHHKVSQTNLPQLSDEDMVQCAVEGLENWGRNHFVFENPHAGADDDNNDGEEEDNTDNIN</sequence>
<dbReference type="AlphaFoldDB" id="A0A0L0VNI9"/>
<accession>A0A0L0VNI9</accession>
<proteinExistence type="predicted"/>
<gene>
    <name evidence="2" type="ORF">PSTG_05987</name>
</gene>
<dbReference type="PANTHER" id="PTHR31912">
    <property type="entry name" value="IP13529P"/>
    <property type="match status" value="1"/>
</dbReference>
<dbReference type="Proteomes" id="UP000054564">
    <property type="component" value="Unassembled WGS sequence"/>
</dbReference>
<keyword evidence="3" id="KW-1185">Reference proteome</keyword>